<accession>A0AB73T4M1</accession>
<evidence type="ECO:0000313" key="2">
    <source>
        <dbReference type="Proteomes" id="UP000245412"/>
    </source>
</evidence>
<dbReference type="EMBL" id="QGGY01000005">
    <property type="protein sequence ID" value="PWJ75971.1"/>
    <property type="molecule type" value="Genomic_DNA"/>
</dbReference>
<reference evidence="1 2" key="1">
    <citation type="submission" date="2018-05" db="EMBL/GenBank/DDBJ databases">
        <authorList>
            <person name="Goeker M."/>
            <person name="Huntemann M."/>
            <person name="Clum A."/>
            <person name="Pillay M."/>
            <person name="Palaniappan K."/>
            <person name="Varghese N."/>
            <person name="Mikhailova N."/>
            <person name="Stamatis D."/>
            <person name="Reddy T."/>
            <person name="Daum C."/>
            <person name="Shapiro N."/>
            <person name="Ivanova N."/>
            <person name="Kyrpides N."/>
            <person name="Woyke T."/>
        </authorList>
    </citation>
    <scope>NUCLEOTIDE SEQUENCE [LARGE SCALE GENOMIC DNA]</scope>
    <source>
        <strain evidence="1 2">DSM 26524</strain>
    </source>
</reference>
<name>A0AB73T4M1_9FIRM</name>
<keyword evidence="2" id="KW-1185">Reference proteome</keyword>
<proteinExistence type="predicted"/>
<dbReference type="AlphaFoldDB" id="A0AB73T4M1"/>
<comment type="caution">
    <text evidence="1">The sequence shown here is derived from an EMBL/GenBank/DDBJ whole genome shotgun (WGS) entry which is preliminary data.</text>
</comment>
<evidence type="ECO:0000313" key="1">
    <source>
        <dbReference type="EMBL" id="PWJ75971.1"/>
    </source>
</evidence>
<gene>
    <name evidence="1" type="ORF">C7383_1054</name>
</gene>
<sequence length="187" mass="21328">MDINRQLIEDKIRDAQYVLVGIGEEFAVKEDGGRTKEKVLQAYKNLSGLLDDKSYFIVTLLTDDLIFGTDLKASQIVAPCGSDMSGNVVTNEHYDESCYLPQWQNYLKWLQNTLNRKLCILELGVGFQYPSVIRWPFEKTGYLNKKADFIRVHSKFPQMSEELKDKGISVGENPVDFLLENLSTGSY</sequence>
<dbReference type="Proteomes" id="UP000245412">
    <property type="component" value="Unassembled WGS sequence"/>
</dbReference>
<protein>
    <submittedName>
        <fullName evidence="1">Uncharacterized protein</fullName>
    </submittedName>
</protein>
<organism evidence="1 2">
    <name type="scientific">Murimonas intestini</name>
    <dbReference type="NCBI Taxonomy" id="1337051"/>
    <lineage>
        <taxon>Bacteria</taxon>
        <taxon>Bacillati</taxon>
        <taxon>Bacillota</taxon>
        <taxon>Clostridia</taxon>
        <taxon>Lachnospirales</taxon>
        <taxon>Lachnospiraceae</taxon>
        <taxon>Murimonas</taxon>
    </lineage>
</organism>
<dbReference type="RefSeq" id="WP_109626043.1">
    <property type="nucleotide sequence ID" value="NZ_JANKBI010000003.1"/>
</dbReference>